<gene>
    <name evidence="5" type="primary">pgaC</name>
    <name evidence="5" type="ORF">ElP_76680</name>
</gene>
<feature type="transmembrane region" description="Helical" evidence="4">
    <location>
        <begin position="13"/>
        <end position="37"/>
    </location>
</feature>
<dbReference type="PANTHER" id="PTHR43630">
    <property type="entry name" value="POLY-BETA-1,6-N-ACETYL-D-GLUCOSAMINE SYNTHASE"/>
    <property type="match status" value="1"/>
</dbReference>
<dbReference type="InterPro" id="IPR029044">
    <property type="entry name" value="Nucleotide-diphossugar_trans"/>
</dbReference>
<evidence type="ECO:0000313" key="6">
    <source>
        <dbReference type="Proteomes" id="UP000317835"/>
    </source>
</evidence>
<keyword evidence="5" id="KW-0614">Plasmid</keyword>
<evidence type="ECO:0000256" key="1">
    <source>
        <dbReference type="ARBA" id="ARBA00006739"/>
    </source>
</evidence>
<name>A0A518HFV3_9BACT</name>
<dbReference type="Pfam" id="PF13641">
    <property type="entry name" value="Glyco_tranf_2_3"/>
    <property type="match status" value="1"/>
</dbReference>
<dbReference type="Proteomes" id="UP000317835">
    <property type="component" value="Plasmid pElP_5"/>
</dbReference>
<keyword evidence="2 5" id="KW-0328">Glycosyltransferase</keyword>
<protein>
    <submittedName>
        <fullName evidence="5">Poly-beta-1,6-N-acetyl-D-glucosamine synthase</fullName>
        <ecNumber evidence="5">2.4.1.-</ecNumber>
    </submittedName>
</protein>
<dbReference type="CDD" id="cd06439">
    <property type="entry name" value="CESA_like_1"/>
    <property type="match status" value="1"/>
</dbReference>
<proteinExistence type="inferred from homology"/>
<geneLocation type="plasmid" evidence="6">
    <name>pelp_5</name>
</geneLocation>
<dbReference type="PANTHER" id="PTHR43630:SF1">
    <property type="entry name" value="POLY-BETA-1,6-N-ACETYL-D-GLUCOSAMINE SYNTHASE"/>
    <property type="match status" value="1"/>
</dbReference>
<comment type="similarity">
    <text evidence="1">Belongs to the glycosyltransferase 2 family.</text>
</comment>
<keyword evidence="4" id="KW-1133">Transmembrane helix</keyword>
<evidence type="ECO:0000256" key="2">
    <source>
        <dbReference type="ARBA" id="ARBA00022676"/>
    </source>
</evidence>
<dbReference type="RefSeq" id="WP_145279977.1">
    <property type="nucleotide sequence ID" value="NZ_CP036431.1"/>
</dbReference>
<dbReference type="SUPFAM" id="SSF53448">
    <property type="entry name" value="Nucleotide-diphospho-sugar transferases"/>
    <property type="match status" value="1"/>
</dbReference>
<dbReference type="AlphaFoldDB" id="A0A518HFV3"/>
<dbReference type="EC" id="2.4.1.-" evidence="5"/>
<organism evidence="5 6">
    <name type="scientific">Tautonia plasticadhaerens</name>
    <dbReference type="NCBI Taxonomy" id="2527974"/>
    <lineage>
        <taxon>Bacteria</taxon>
        <taxon>Pseudomonadati</taxon>
        <taxon>Planctomycetota</taxon>
        <taxon>Planctomycetia</taxon>
        <taxon>Isosphaerales</taxon>
        <taxon>Isosphaeraceae</taxon>
        <taxon>Tautonia</taxon>
    </lineage>
</organism>
<feature type="transmembrane region" description="Helical" evidence="4">
    <location>
        <begin position="362"/>
        <end position="382"/>
    </location>
</feature>
<dbReference type="EMBL" id="CP036431">
    <property type="protein sequence ID" value="QDV39695.1"/>
    <property type="molecule type" value="Genomic_DNA"/>
</dbReference>
<accession>A0A518HFV3</accession>
<evidence type="ECO:0000256" key="3">
    <source>
        <dbReference type="ARBA" id="ARBA00022679"/>
    </source>
</evidence>
<dbReference type="GO" id="GO:0016757">
    <property type="term" value="F:glycosyltransferase activity"/>
    <property type="evidence" value="ECO:0007669"/>
    <property type="project" value="UniProtKB-KW"/>
</dbReference>
<feature type="transmembrane region" description="Helical" evidence="4">
    <location>
        <begin position="337"/>
        <end position="355"/>
    </location>
</feature>
<keyword evidence="4" id="KW-0812">Transmembrane</keyword>
<sequence length="400" mass="43760">MIAGDGGWLTACLWVLLGAALGVILYVYVGYAMLLGLAGAARRRRLRGGAPPPTGGRRPSITLIIPAYNEAKVIGEKLENSLSIDYPRDRLEIVVASDGSDDGTDEIVRVYGPRGVKLRAFFPRAGKTSALNRTVVDAEGEIVVLCDSNVMFRPDSIGRLAAHFDDPEVGAVTGDVRIRSVDAPFGEGEGLYYRYERFLQEQESILGSTVTVDGGMYAIRKGLFRALPPDTILDDFIIGMGVALSGHRVIYDPEAVASENATIDVRQEFRRKVRITAGAFRELLRARGVPGPRRPQLFWSYVSHKFLRWLVPWFLLVVLASSLSLAVMGTPGTRDPAAWLLVAQGVFYGCALVGCSRPNARWPAVIGIPFYFCMVNTAAWLGSVRGLLGVERVTWQKADR</sequence>
<reference evidence="5 6" key="1">
    <citation type="submission" date="2019-02" db="EMBL/GenBank/DDBJ databases">
        <title>Deep-cultivation of Planctomycetes and their phenomic and genomic characterization uncovers novel biology.</title>
        <authorList>
            <person name="Wiegand S."/>
            <person name="Jogler M."/>
            <person name="Boedeker C."/>
            <person name="Pinto D."/>
            <person name="Vollmers J."/>
            <person name="Rivas-Marin E."/>
            <person name="Kohn T."/>
            <person name="Peeters S.H."/>
            <person name="Heuer A."/>
            <person name="Rast P."/>
            <person name="Oberbeckmann S."/>
            <person name="Bunk B."/>
            <person name="Jeske O."/>
            <person name="Meyerdierks A."/>
            <person name="Storesund J.E."/>
            <person name="Kallscheuer N."/>
            <person name="Luecker S."/>
            <person name="Lage O.M."/>
            <person name="Pohl T."/>
            <person name="Merkel B.J."/>
            <person name="Hornburger P."/>
            <person name="Mueller R.-W."/>
            <person name="Bruemmer F."/>
            <person name="Labrenz M."/>
            <person name="Spormann A.M."/>
            <person name="Op den Camp H."/>
            <person name="Overmann J."/>
            <person name="Amann R."/>
            <person name="Jetten M.S.M."/>
            <person name="Mascher T."/>
            <person name="Medema M.H."/>
            <person name="Devos D.P."/>
            <person name="Kaster A.-K."/>
            <person name="Ovreas L."/>
            <person name="Rohde M."/>
            <person name="Galperin M.Y."/>
            <person name="Jogler C."/>
        </authorList>
    </citation>
    <scope>NUCLEOTIDE SEQUENCE [LARGE SCALE GENOMIC DNA]</scope>
    <source>
        <strain evidence="5 6">ElP</strain>
        <plasmid evidence="6">pelp_5</plasmid>
    </source>
</reference>
<dbReference type="KEGG" id="tpla:ElP_76680"/>
<feature type="transmembrane region" description="Helical" evidence="4">
    <location>
        <begin position="306"/>
        <end position="325"/>
    </location>
</feature>
<keyword evidence="6" id="KW-1185">Reference proteome</keyword>
<dbReference type="OrthoDB" id="9766299at2"/>
<keyword evidence="4" id="KW-0472">Membrane</keyword>
<dbReference type="Gene3D" id="3.90.550.10">
    <property type="entry name" value="Spore Coat Polysaccharide Biosynthesis Protein SpsA, Chain A"/>
    <property type="match status" value="1"/>
</dbReference>
<evidence type="ECO:0000256" key="4">
    <source>
        <dbReference type="SAM" id="Phobius"/>
    </source>
</evidence>
<evidence type="ECO:0000313" key="5">
    <source>
        <dbReference type="EMBL" id="QDV39695.1"/>
    </source>
</evidence>
<keyword evidence="3 5" id="KW-0808">Transferase</keyword>